<name>A0A3L8DE36_OOCBI</name>
<proteinExistence type="predicted"/>
<comment type="caution">
    <text evidence="2">The sequence shown here is derived from an EMBL/GenBank/DDBJ whole genome shotgun (WGS) entry which is preliminary data.</text>
</comment>
<accession>A0A3L8DE36</accession>
<gene>
    <name evidence="2" type="ORF">DMN91_009052</name>
</gene>
<evidence type="ECO:0000313" key="2">
    <source>
        <dbReference type="EMBL" id="RLU18695.1"/>
    </source>
</evidence>
<dbReference type="Pfam" id="PF14529">
    <property type="entry name" value="Exo_endo_phos_2"/>
    <property type="match status" value="1"/>
</dbReference>
<dbReference type="InterPro" id="IPR036691">
    <property type="entry name" value="Endo/exonu/phosph_ase_sf"/>
</dbReference>
<dbReference type="InterPro" id="IPR005135">
    <property type="entry name" value="Endo/exonuclease/phosphatase"/>
</dbReference>
<protein>
    <recommendedName>
        <fullName evidence="1">Endonuclease/exonuclease/phosphatase domain-containing protein</fullName>
    </recommendedName>
</protein>
<dbReference type="AlphaFoldDB" id="A0A3L8DE36"/>
<evidence type="ECO:0000313" key="3">
    <source>
        <dbReference type="Proteomes" id="UP000279307"/>
    </source>
</evidence>
<evidence type="ECO:0000259" key="1">
    <source>
        <dbReference type="Pfam" id="PF14529"/>
    </source>
</evidence>
<dbReference type="OrthoDB" id="7552326at2759"/>
<dbReference type="Proteomes" id="UP000279307">
    <property type="component" value="Chromosome 9"/>
</dbReference>
<reference evidence="2 3" key="1">
    <citation type="journal article" date="2018" name="Genome Res.">
        <title>The genomic architecture and molecular evolution of ant odorant receptors.</title>
        <authorList>
            <person name="McKenzie S.K."/>
            <person name="Kronauer D.J.C."/>
        </authorList>
    </citation>
    <scope>NUCLEOTIDE SEQUENCE [LARGE SCALE GENOMIC DNA]</scope>
    <source>
        <strain evidence="2">Clonal line C1</strain>
    </source>
</reference>
<feature type="domain" description="Endonuclease/exonuclease/phosphatase" evidence="1">
    <location>
        <begin position="47"/>
        <end position="103"/>
    </location>
</feature>
<dbReference type="Gene3D" id="3.60.10.10">
    <property type="entry name" value="Endonuclease/exonuclease/phosphatase"/>
    <property type="match status" value="1"/>
</dbReference>
<dbReference type="GO" id="GO:0003824">
    <property type="term" value="F:catalytic activity"/>
    <property type="evidence" value="ECO:0007669"/>
    <property type="project" value="InterPro"/>
</dbReference>
<sequence>MARMQLDLALIQEPWFYKGGSEGSPAAGRDLVAVRLEGTREGIPRDIVVASAYLPYDQSAGPPTEEVRRLMEYCRGKNLQLIMGCDANAHHIIWGSSDTKSRATLDISKSVCNWHVSDESSLSDHRYIRFDIDSKHTQCVESRNPRKTNWDKYKNVLETKLGEGPTKATTPTEVELLESSIRTAIHTAYEERCPLRRTRAKKKVPWWTEELSNLRRKVRKLFNRAKSTGAWEEYKTLLTEYNKSIRREKGTEWRRKCKSIESAPEYKKLQTTKSTA</sequence>
<organism evidence="2 3">
    <name type="scientific">Ooceraea biroi</name>
    <name type="common">Clonal raider ant</name>
    <name type="synonym">Cerapachys biroi</name>
    <dbReference type="NCBI Taxonomy" id="2015173"/>
    <lineage>
        <taxon>Eukaryota</taxon>
        <taxon>Metazoa</taxon>
        <taxon>Ecdysozoa</taxon>
        <taxon>Arthropoda</taxon>
        <taxon>Hexapoda</taxon>
        <taxon>Insecta</taxon>
        <taxon>Pterygota</taxon>
        <taxon>Neoptera</taxon>
        <taxon>Endopterygota</taxon>
        <taxon>Hymenoptera</taxon>
        <taxon>Apocrita</taxon>
        <taxon>Aculeata</taxon>
        <taxon>Formicoidea</taxon>
        <taxon>Formicidae</taxon>
        <taxon>Dorylinae</taxon>
        <taxon>Ooceraea</taxon>
    </lineage>
</organism>
<dbReference type="EMBL" id="QOIP01000009">
    <property type="protein sequence ID" value="RLU18695.1"/>
    <property type="molecule type" value="Genomic_DNA"/>
</dbReference>
<dbReference type="SUPFAM" id="SSF56219">
    <property type="entry name" value="DNase I-like"/>
    <property type="match status" value="1"/>
</dbReference>